<keyword evidence="4" id="KW-0547">Nucleotide-binding</keyword>
<dbReference type="PANTHER" id="PTHR43553:SF27">
    <property type="entry name" value="ENERGY-COUPLING FACTOR TRANSPORTER ATP-BINDING PROTEIN ECFA2"/>
    <property type="match status" value="1"/>
</dbReference>
<dbReference type="InterPro" id="IPR027417">
    <property type="entry name" value="P-loop_NTPase"/>
</dbReference>
<name>A0A2G6E442_9BACT</name>
<dbReference type="CDD" id="cd03225">
    <property type="entry name" value="ABC_cobalt_CbiO_domain1"/>
    <property type="match status" value="1"/>
</dbReference>
<sequence>MRICFEQLTFCYASAQPSERPALNNIDLEFDTDLMIGICGVPGSGKSTFIRQINGIFKPTSGQVLIDGQNIHQSKSVLRRVRKRIGMSFQFPERQFYGRTVWEELKLSLEQCGIDGRVAEHTIFSVCEQLDFDIQGLRRRSPFTLSRGEQRKLGIALVLALQPDLLLLDEPSVGMDRARAHAFMDVLKNVRQQTHTQLVLVSHDVELLLKYAEHIIILDQGEVAFNGSTSDLLKNPDPLQEIGIPLPLLLQTLQLLRQKKPHFSCQRLSAHEALREIQRVFS</sequence>
<dbReference type="GO" id="GO:0005524">
    <property type="term" value="F:ATP binding"/>
    <property type="evidence" value="ECO:0007669"/>
    <property type="project" value="UniProtKB-KW"/>
</dbReference>
<protein>
    <recommendedName>
        <fullName evidence="8">ABC transporter domain-containing protein</fullName>
    </recommendedName>
</protein>
<evidence type="ECO:0000256" key="5">
    <source>
        <dbReference type="ARBA" id="ARBA00022840"/>
    </source>
</evidence>
<dbReference type="SMART" id="SM00382">
    <property type="entry name" value="AAA"/>
    <property type="match status" value="1"/>
</dbReference>
<dbReference type="Pfam" id="PF00005">
    <property type="entry name" value="ABC_tran"/>
    <property type="match status" value="1"/>
</dbReference>
<dbReference type="Proteomes" id="UP000229740">
    <property type="component" value="Unassembled WGS sequence"/>
</dbReference>
<dbReference type="GO" id="GO:0016887">
    <property type="term" value="F:ATP hydrolysis activity"/>
    <property type="evidence" value="ECO:0007669"/>
    <property type="project" value="InterPro"/>
</dbReference>
<dbReference type="GO" id="GO:0042626">
    <property type="term" value="F:ATPase-coupled transmembrane transporter activity"/>
    <property type="evidence" value="ECO:0007669"/>
    <property type="project" value="TreeGrafter"/>
</dbReference>
<dbReference type="GO" id="GO:0043190">
    <property type="term" value="C:ATP-binding cassette (ABC) transporter complex"/>
    <property type="evidence" value="ECO:0007669"/>
    <property type="project" value="TreeGrafter"/>
</dbReference>
<feature type="domain" description="ABC transporter" evidence="8">
    <location>
        <begin position="3"/>
        <end position="245"/>
    </location>
</feature>
<proteinExistence type="predicted"/>
<organism evidence="9 10">
    <name type="scientific">candidate division KSB3 bacterium</name>
    <dbReference type="NCBI Taxonomy" id="2044937"/>
    <lineage>
        <taxon>Bacteria</taxon>
        <taxon>candidate division KSB3</taxon>
    </lineage>
</organism>
<dbReference type="Gene3D" id="3.40.50.300">
    <property type="entry name" value="P-loop containing nucleotide triphosphate hydrolases"/>
    <property type="match status" value="1"/>
</dbReference>
<dbReference type="PANTHER" id="PTHR43553">
    <property type="entry name" value="HEAVY METAL TRANSPORTER"/>
    <property type="match status" value="1"/>
</dbReference>
<dbReference type="AlphaFoldDB" id="A0A2G6E442"/>
<gene>
    <name evidence="9" type="ORF">CSB45_11065</name>
</gene>
<comment type="subcellular location">
    <subcellularLocation>
        <location evidence="1">Cell membrane</location>
        <topology evidence="1">Peripheral membrane protein</topology>
    </subcellularLocation>
</comment>
<evidence type="ECO:0000256" key="3">
    <source>
        <dbReference type="ARBA" id="ARBA00022475"/>
    </source>
</evidence>
<evidence type="ECO:0000259" key="8">
    <source>
        <dbReference type="PROSITE" id="PS50893"/>
    </source>
</evidence>
<evidence type="ECO:0000256" key="7">
    <source>
        <dbReference type="ARBA" id="ARBA00023136"/>
    </source>
</evidence>
<comment type="caution">
    <text evidence="9">The sequence shown here is derived from an EMBL/GenBank/DDBJ whole genome shotgun (WGS) entry which is preliminary data.</text>
</comment>
<evidence type="ECO:0000256" key="6">
    <source>
        <dbReference type="ARBA" id="ARBA00022967"/>
    </source>
</evidence>
<evidence type="ECO:0000256" key="2">
    <source>
        <dbReference type="ARBA" id="ARBA00022448"/>
    </source>
</evidence>
<dbReference type="SUPFAM" id="SSF52540">
    <property type="entry name" value="P-loop containing nucleoside triphosphate hydrolases"/>
    <property type="match status" value="1"/>
</dbReference>
<dbReference type="PROSITE" id="PS50893">
    <property type="entry name" value="ABC_TRANSPORTER_2"/>
    <property type="match status" value="1"/>
</dbReference>
<keyword evidence="5" id="KW-0067">ATP-binding</keyword>
<keyword evidence="3" id="KW-1003">Cell membrane</keyword>
<dbReference type="InterPro" id="IPR003593">
    <property type="entry name" value="AAA+_ATPase"/>
</dbReference>
<evidence type="ECO:0000313" key="10">
    <source>
        <dbReference type="Proteomes" id="UP000229740"/>
    </source>
</evidence>
<accession>A0A2G6E442</accession>
<reference evidence="9 10" key="1">
    <citation type="submission" date="2017-10" db="EMBL/GenBank/DDBJ databases">
        <title>Novel microbial diversity and functional potential in the marine mammal oral microbiome.</title>
        <authorList>
            <person name="Dudek N.K."/>
            <person name="Sun C.L."/>
            <person name="Burstein D."/>
            <person name="Kantor R.S."/>
            <person name="Aliaga Goltsman D.S."/>
            <person name="Bik E.M."/>
            <person name="Thomas B.C."/>
            <person name="Banfield J.F."/>
            <person name="Relman D.A."/>
        </authorList>
    </citation>
    <scope>NUCLEOTIDE SEQUENCE [LARGE SCALE GENOMIC DNA]</scope>
    <source>
        <strain evidence="9">DOLZORAL124_49_17</strain>
    </source>
</reference>
<evidence type="ECO:0000256" key="1">
    <source>
        <dbReference type="ARBA" id="ARBA00004202"/>
    </source>
</evidence>
<dbReference type="EMBL" id="PDPS01000033">
    <property type="protein sequence ID" value="PID56558.1"/>
    <property type="molecule type" value="Genomic_DNA"/>
</dbReference>
<evidence type="ECO:0000256" key="4">
    <source>
        <dbReference type="ARBA" id="ARBA00022741"/>
    </source>
</evidence>
<keyword evidence="2" id="KW-0813">Transport</keyword>
<keyword evidence="7" id="KW-0472">Membrane</keyword>
<dbReference type="InterPro" id="IPR003439">
    <property type="entry name" value="ABC_transporter-like_ATP-bd"/>
</dbReference>
<dbReference type="InterPro" id="IPR050095">
    <property type="entry name" value="ECF_ABC_transporter_ATP-bd"/>
</dbReference>
<keyword evidence="6" id="KW-1278">Translocase</keyword>
<evidence type="ECO:0000313" key="9">
    <source>
        <dbReference type="EMBL" id="PID56558.1"/>
    </source>
</evidence>
<dbReference type="InterPro" id="IPR015856">
    <property type="entry name" value="ABC_transpr_CbiO/EcfA_su"/>
</dbReference>